<proteinExistence type="inferred from homology"/>
<dbReference type="OrthoDB" id="3244603at2759"/>
<comment type="caution">
    <text evidence="7">The sequence shown here is derived from an EMBL/GenBank/DDBJ whole genome shotgun (WGS) entry which is preliminary data.</text>
</comment>
<dbReference type="InterPro" id="IPR045024">
    <property type="entry name" value="NDH-2"/>
</dbReference>
<dbReference type="PRINTS" id="PR00411">
    <property type="entry name" value="PNDRDTASEI"/>
</dbReference>
<organism evidence="7 8">
    <name type="scientific">Folsomia candida</name>
    <name type="common">Springtail</name>
    <dbReference type="NCBI Taxonomy" id="158441"/>
    <lineage>
        <taxon>Eukaryota</taxon>
        <taxon>Metazoa</taxon>
        <taxon>Ecdysozoa</taxon>
        <taxon>Arthropoda</taxon>
        <taxon>Hexapoda</taxon>
        <taxon>Collembola</taxon>
        <taxon>Entomobryomorpha</taxon>
        <taxon>Isotomoidea</taxon>
        <taxon>Isotomidae</taxon>
        <taxon>Proisotominae</taxon>
        <taxon>Folsomia</taxon>
    </lineage>
</organism>
<dbReference type="GO" id="GO:0008137">
    <property type="term" value="F:NADH dehydrogenase (ubiquinone) activity"/>
    <property type="evidence" value="ECO:0007669"/>
    <property type="project" value="TreeGrafter"/>
</dbReference>
<sequence>MKRAHKLLVVGGGAGGLELVAHLGLAKHSNVEMTLLDGRPTHIWKPLLHEVATGSFNSGQDELNYFSHSAENNYKFLLGWMGGLDRKNKIVKVDALKVGGKLLCGPRDLHYDTLVMAIGSVPDTFGTPGATKHCLFLNSPHDADELRLKMLIQGLSIIYGASEVPKLRIGIVGAGATGIELAAEIHHTIESLAMTGFKLDNLETTIIEASPRILSMADEKLAQFAKESLEKKNIQILTDTKITGVTDKGFILGNGTFLKKELRVWTAGVRSPRWLTKTGLSTNHQSRILTNDYLQSVDDPDVFAIGDCSATHVQPGMQGHIKILPTTAQVAHQQSVWLRHYLKKRIIDGDTSGAAPFEFRSQGFLVSLGHRTAVGSLAIIRGMKDYQVKGHLAKGLYVTLYRKHQAAIFGVPKMCSLLIGDQFHYMAMPELKFH</sequence>
<dbReference type="STRING" id="158441.A0A226E0C8"/>
<comment type="similarity">
    <text evidence="1">Belongs to the NADH dehydrogenase family.</text>
</comment>
<dbReference type="EMBL" id="LNIX01000008">
    <property type="protein sequence ID" value="OXA51182.1"/>
    <property type="molecule type" value="Genomic_DNA"/>
</dbReference>
<evidence type="ECO:0000313" key="8">
    <source>
        <dbReference type="Proteomes" id="UP000198287"/>
    </source>
</evidence>
<dbReference type="PRINTS" id="PR00368">
    <property type="entry name" value="FADPNR"/>
</dbReference>
<dbReference type="InterPro" id="IPR023753">
    <property type="entry name" value="FAD/NAD-binding_dom"/>
</dbReference>
<dbReference type="PANTHER" id="PTHR43706">
    <property type="entry name" value="NADH DEHYDROGENASE"/>
    <property type="match status" value="1"/>
</dbReference>
<dbReference type="PANTHER" id="PTHR43706:SF9">
    <property type="entry name" value="TYPE II NADH:QUINONE OXIDOREDUCTASE"/>
    <property type="match status" value="1"/>
</dbReference>
<dbReference type="InterPro" id="IPR036188">
    <property type="entry name" value="FAD/NAD-bd_sf"/>
</dbReference>
<evidence type="ECO:0000256" key="1">
    <source>
        <dbReference type="ARBA" id="ARBA00005272"/>
    </source>
</evidence>
<evidence type="ECO:0000259" key="6">
    <source>
        <dbReference type="Pfam" id="PF07992"/>
    </source>
</evidence>
<evidence type="ECO:0000256" key="2">
    <source>
        <dbReference type="ARBA" id="ARBA00022630"/>
    </source>
</evidence>
<keyword evidence="3" id="KW-0274">FAD</keyword>
<dbReference type="Proteomes" id="UP000198287">
    <property type="component" value="Unassembled WGS sequence"/>
</dbReference>
<keyword evidence="8" id="KW-1185">Reference proteome</keyword>
<keyword evidence="4" id="KW-0560">Oxidoreductase</keyword>
<evidence type="ECO:0000256" key="4">
    <source>
        <dbReference type="ARBA" id="ARBA00023002"/>
    </source>
</evidence>
<name>A0A226E0C8_FOLCA</name>
<dbReference type="OMA" id="KWILVEA"/>
<keyword evidence="2" id="KW-0285">Flavoprotein</keyword>
<dbReference type="Pfam" id="PF07992">
    <property type="entry name" value="Pyr_redox_2"/>
    <property type="match status" value="1"/>
</dbReference>
<dbReference type="Gene3D" id="3.50.50.100">
    <property type="match status" value="1"/>
</dbReference>
<reference evidence="7 8" key="1">
    <citation type="submission" date="2015-12" db="EMBL/GenBank/DDBJ databases">
        <title>The genome of Folsomia candida.</title>
        <authorList>
            <person name="Faddeeva A."/>
            <person name="Derks M.F."/>
            <person name="Anvar Y."/>
            <person name="Smit S."/>
            <person name="Van Straalen N."/>
            <person name="Roelofs D."/>
        </authorList>
    </citation>
    <scope>NUCLEOTIDE SEQUENCE [LARGE SCALE GENOMIC DNA]</scope>
    <source>
        <strain evidence="7 8">VU population</strain>
        <tissue evidence="7">Whole body</tissue>
    </source>
</reference>
<gene>
    <name evidence="7" type="ORF">Fcan01_14627</name>
</gene>
<dbReference type="AlphaFoldDB" id="A0A226E0C8"/>
<evidence type="ECO:0000256" key="3">
    <source>
        <dbReference type="ARBA" id="ARBA00022827"/>
    </source>
</evidence>
<protein>
    <submittedName>
        <fullName evidence="7">NADH dehydrogenase</fullName>
    </submittedName>
</protein>
<evidence type="ECO:0000256" key="5">
    <source>
        <dbReference type="ARBA" id="ARBA00023027"/>
    </source>
</evidence>
<dbReference type="GO" id="GO:0003954">
    <property type="term" value="F:NADH dehydrogenase activity"/>
    <property type="evidence" value="ECO:0007669"/>
    <property type="project" value="InterPro"/>
</dbReference>
<evidence type="ECO:0000313" key="7">
    <source>
        <dbReference type="EMBL" id="OXA51182.1"/>
    </source>
</evidence>
<accession>A0A226E0C8</accession>
<feature type="domain" description="FAD/NAD(P)-binding" evidence="6">
    <location>
        <begin position="6"/>
        <end position="334"/>
    </location>
</feature>
<keyword evidence="5" id="KW-0520">NAD</keyword>
<dbReference type="SUPFAM" id="SSF51905">
    <property type="entry name" value="FAD/NAD(P)-binding domain"/>
    <property type="match status" value="2"/>
</dbReference>